<evidence type="ECO:0000313" key="7">
    <source>
        <dbReference type="Proteomes" id="UP000007939"/>
    </source>
</evidence>
<reference evidence="6 7" key="2">
    <citation type="journal article" date="2012" name="Stand. Genomic Sci.">
        <title>Complete genome sequence of the termite hindgut bacterium Spirochaeta coccoides type strain (SPN1(T)), reclassification in the genus Sphaerochaeta as Sphaerochaeta coccoides comb. nov. and emendations of the family Spirochaetaceae and the genus Sphaerochaeta.</title>
        <authorList>
            <person name="Abt B."/>
            <person name="Han C."/>
            <person name="Scheuner C."/>
            <person name="Lu M."/>
            <person name="Lapidus A."/>
            <person name="Nolan M."/>
            <person name="Lucas S."/>
            <person name="Hammon N."/>
            <person name="Deshpande S."/>
            <person name="Cheng J.F."/>
            <person name="Tapia R."/>
            <person name="Goodwin L.A."/>
            <person name="Pitluck S."/>
            <person name="Liolios K."/>
            <person name="Pagani I."/>
            <person name="Ivanova N."/>
            <person name="Mavromatis K."/>
            <person name="Mikhailova N."/>
            <person name="Huntemann M."/>
            <person name="Pati A."/>
            <person name="Chen A."/>
            <person name="Palaniappan K."/>
            <person name="Land M."/>
            <person name="Hauser L."/>
            <person name="Brambilla E.M."/>
            <person name="Rohde M."/>
            <person name="Spring S."/>
            <person name="Gronow S."/>
            <person name="Goker M."/>
            <person name="Woyke T."/>
            <person name="Bristow J."/>
            <person name="Eisen J.A."/>
            <person name="Markowitz V."/>
            <person name="Hugenholtz P."/>
            <person name="Kyrpides N.C."/>
            <person name="Klenk H.P."/>
            <person name="Detter J.C."/>
        </authorList>
    </citation>
    <scope>NUCLEOTIDE SEQUENCE [LARGE SCALE GENOMIC DNA]</scope>
    <source>
        <strain evidence="7">ATCC BAA-1237 / DSM 17374 / SPN1</strain>
    </source>
</reference>
<dbReference type="HOGENOM" id="CLU_000604_92_3_12"/>
<feature type="domain" description="ABC transporter" evidence="5">
    <location>
        <begin position="261"/>
        <end position="493"/>
    </location>
</feature>
<dbReference type="PANTHER" id="PTHR43790">
    <property type="entry name" value="CARBOHYDRATE TRANSPORT ATP-BINDING PROTEIN MG119-RELATED"/>
    <property type="match status" value="1"/>
</dbReference>
<dbReference type="KEGG" id="scc:Spico_1626"/>
<dbReference type="OrthoDB" id="2078674at2"/>
<dbReference type="InterPro" id="IPR050107">
    <property type="entry name" value="ABC_carbohydrate_import_ATPase"/>
</dbReference>
<dbReference type="Proteomes" id="UP000007939">
    <property type="component" value="Chromosome"/>
</dbReference>
<dbReference type="Pfam" id="PF00005">
    <property type="entry name" value="ABC_tran"/>
    <property type="match status" value="1"/>
</dbReference>
<dbReference type="RefSeq" id="WP_013740219.1">
    <property type="nucleotide sequence ID" value="NC_015436.1"/>
</dbReference>
<dbReference type="PANTHER" id="PTHR43790:SF9">
    <property type="entry name" value="GALACTOFURANOSE TRANSPORTER ATP-BINDING PROTEIN YTFR"/>
    <property type="match status" value="1"/>
</dbReference>
<dbReference type="PROSITE" id="PS50893">
    <property type="entry name" value="ABC_TRANSPORTER_2"/>
    <property type="match status" value="2"/>
</dbReference>
<sequence>MKQEILALDRVTIFHEDTPVLNNVSLHIFAGEITGLLCVNSQGVDEFLDLISFNTPIHYGYVYFMGEIVHSYRRSLSQRNPVSIIEKQSRLVDDLTVADNIFVLRKNFHSYVLNKNMMEGQLEPYLKDLESMGVRIPVSAVVSSLSLLQRWALELLKAVVSGVKLVVIRDITNYVNTIDLHKIHALMKHYAAQGMAFIYMCNHHQEIFSISDKTAVMLDGTIQKILMKDQMNEDVMTHFSQSFRTAVNDSHRKFVAVDAAEHQDSLICRDLYSGNLKNISFTMRAGECVVFMDIDGTAVETFMGLCRGTLKSESGTLTIAGKEPSPYDRNTAIIQERPTKNMIFPDMSYIDNLCFLVDNKVPRFWSNPHVKESIIKEYLPLIGPTIFAPSLHGLPEKALYDLVYCRTLLQSPELVVCMQPFFGVDMYQRVRIIEFLDTYRRKGISVLILALSLSDSLEVADRLLIIQNGSIVESYDRKDFSSVKLISGSRPTL</sequence>
<protein>
    <submittedName>
        <fullName evidence="6">Monosaccharide-transporting ATPase</fullName>
    </submittedName>
</protein>
<evidence type="ECO:0000256" key="1">
    <source>
        <dbReference type="ARBA" id="ARBA00022448"/>
    </source>
</evidence>
<keyword evidence="4" id="KW-0067">ATP-binding</keyword>
<gene>
    <name evidence="6" type="ordered locus">Spico_1626</name>
</gene>
<name>F4GJS8_PARC1</name>
<evidence type="ECO:0000313" key="6">
    <source>
        <dbReference type="EMBL" id="AEC02825.1"/>
    </source>
</evidence>
<dbReference type="eggNOG" id="COG1129">
    <property type="taxonomic scope" value="Bacteria"/>
</dbReference>
<organism evidence="6 7">
    <name type="scientific">Parasphaerochaeta coccoides (strain ATCC BAA-1237 / DSM 17374 / SPN1)</name>
    <name type="common">Sphaerochaeta coccoides</name>
    <dbReference type="NCBI Taxonomy" id="760011"/>
    <lineage>
        <taxon>Bacteria</taxon>
        <taxon>Pseudomonadati</taxon>
        <taxon>Spirochaetota</taxon>
        <taxon>Spirochaetia</taxon>
        <taxon>Spirochaetales</taxon>
        <taxon>Sphaerochaetaceae</taxon>
        <taxon>Parasphaerochaeta</taxon>
    </lineage>
</organism>
<reference evidence="7" key="1">
    <citation type="submission" date="2011-04" db="EMBL/GenBank/DDBJ databases">
        <title>The complete genome of Spirochaeta coccoides DSM 17374.</title>
        <authorList>
            <person name="Lucas S."/>
            <person name="Copeland A."/>
            <person name="Lapidus A."/>
            <person name="Bruce D."/>
            <person name="Goodwin L."/>
            <person name="Pitluck S."/>
            <person name="Peters L."/>
            <person name="Kyrpides N."/>
            <person name="Mavromatis K."/>
            <person name="Pagani I."/>
            <person name="Ivanova N."/>
            <person name="Ovchinnikova G."/>
            <person name="Lu M."/>
            <person name="Detter J.C."/>
            <person name="Tapia R."/>
            <person name="Han C."/>
            <person name="Land M."/>
            <person name="Hauser L."/>
            <person name="Markowitz V."/>
            <person name="Cheng J.-F."/>
            <person name="Hugenholtz P."/>
            <person name="Woyke T."/>
            <person name="Wu D."/>
            <person name="Spring S."/>
            <person name="Schroeder M."/>
            <person name="Brambilla E."/>
            <person name="Klenk H.-P."/>
            <person name="Eisen J.A."/>
        </authorList>
    </citation>
    <scope>NUCLEOTIDE SEQUENCE [LARGE SCALE GENOMIC DNA]</scope>
    <source>
        <strain evidence="7">ATCC BAA-1237 / DSM 17374 / SPN1</strain>
    </source>
</reference>
<dbReference type="InterPro" id="IPR027417">
    <property type="entry name" value="P-loop_NTPase"/>
</dbReference>
<dbReference type="InterPro" id="IPR003439">
    <property type="entry name" value="ABC_transporter-like_ATP-bd"/>
</dbReference>
<evidence type="ECO:0000256" key="3">
    <source>
        <dbReference type="ARBA" id="ARBA00022741"/>
    </source>
</evidence>
<dbReference type="Gene3D" id="3.40.50.300">
    <property type="entry name" value="P-loop containing nucleotide triphosphate hydrolases"/>
    <property type="match status" value="2"/>
</dbReference>
<dbReference type="EMBL" id="CP002659">
    <property type="protein sequence ID" value="AEC02825.1"/>
    <property type="molecule type" value="Genomic_DNA"/>
</dbReference>
<dbReference type="GO" id="GO:0016887">
    <property type="term" value="F:ATP hydrolysis activity"/>
    <property type="evidence" value="ECO:0007669"/>
    <property type="project" value="InterPro"/>
</dbReference>
<keyword evidence="3" id="KW-0547">Nucleotide-binding</keyword>
<dbReference type="AlphaFoldDB" id="F4GJS8"/>
<keyword evidence="7" id="KW-1185">Reference proteome</keyword>
<dbReference type="STRING" id="760011.Spico_1626"/>
<keyword evidence="2" id="KW-0677">Repeat</keyword>
<dbReference type="SUPFAM" id="SSF52540">
    <property type="entry name" value="P-loop containing nucleoside triphosphate hydrolases"/>
    <property type="match status" value="2"/>
</dbReference>
<keyword evidence="1" id="KW-0813">Transport</keyword>
<evidence type="ECO:0000256" key="2">
    <source>
        <dbReference type="ARBA" id="ARBA00022737"/>
    </source>
</evidence>
<dbReference type="GO" id="GO:0005524">
    <property type="term" value="F:ATP binding"/>
    <property type="evidence" value="ECO:0007669"/>
    <property type="project" value="UniProtKB-KW"/>
</dbReference>
<evidence type="ECO:0000259" key="5">
    <source>
        <dbReference type="PROSITE" id="PS50893"/>
    </source>
</evidence>
<feature type="domain" description="ABC transporter" evidence="5">
    <location>
        <begin position="6"/>
        <end position="244"/>
    </location>
</feature>
<accession>F4GJS8</accession>
<evidence type="ECO:0000256" key="4">
    <source>
        <dbReference type="ARBA" id="ARBA00022840"/>
    </source>
</evidence>
<proteinExistence type="predicted"/>